<evidence type="ECO:0000256" key="2">
    <source>
        <dbReference type="SAM" id="SignalP"/>
    </source>
</evidence>
<evidence type="ECO:0000256" key="1">
    <source>
        <dbReference type="SAM" id="MobiDB-lite"/>
    </source>
</evidence>
<accession>A0ABV9NK81</accession>
<dbReference type="PROSITE" id="PS51257">
    <property type="entry name" value="PROKAR_LIPOPROTEIN"/>
    <property type="match status" value="1"/>
</dbReference>
<keyword evidence="2" id="KW-0732">Signal</keyword>
<evidence type="ECO:0000313" key="3">
    <source>
        <dbReference type="EMBL" id="MFC4728686.1"/>
    </source>
</evidence>
<reference evidence="4" key="1">
    <citation type="journal article" date="2019" name="Int. J. Syst. Evol. Microbiol.">
        <title>The Global Catalogue of Microorganisms (GCM) 10K type strain sequencing project: providing services to taxonomists for standard genome sequencing and annotation.</title>
        <authorList>
            <consortium name="The Broad Institute Genomics Platform"/>
            <consortium name="The Broad Institute Genome Sequencing Center for Infectious Disease"/>
            <person name="Wu L."/>
            <person name="Ma J."/>
        </authorList>
    </citation>
    <scope>NUCLEOTIDE SEQUENCE [LARGE SCALE GENOMIC DNA]</scope>
    <source>
        <strain evidence="4">CGMCC 1.13574</strain>
    </source>
</reference>
<feature type="region of interest" description="Disordered" evidence="1">
    <location>
        <begin position="285"/>
        <end position="324"/>
    </location>
</feature>
<gene>
    <name evidence="3" type="ORF">ACFO3Q_10945</name>
</gene>
<sequence length="324" mass="34108">MRVPHLALTGLLLALVALAGCRRDDDQAGPPPVAATPDAAVHALAARLQARDLQGFSQLALPPALRAQVAERWNAEQAAKPAPSAEDQAEFAAQMERLTAPGAEDALYAELEPQLAQWEREFAAQAPIAMGMLTGLANVAINRSETLSEAQKRHASGIVGALSGWAMEAPLTDRERARDAVAVTVETARALDLPTADDVMALDFDAALARGGVLLDGAFRVVALYGLDLDASLDGMETEIVAQEDDTALVRVNYTLAGRPLQFDMPMVQHDGLWYSADAIESAERRLAEPLDADAPDTIPTETPDAPEAGSGTVRAAAPAPAKG</sequence>
<dbReference type="Proteomes" id="UP001595892">
    <property type="component" value="Unassembled WGS sequence"/>
</dbReference>
<protein>
    <recommendedName>
        <fullName evidence="5">Lipoprotein</fullName>
    </recommendedName>
</protein>
<comment type="caution">
    <text evidence="3">The sequence shown here is derived from an EMBL/GenBank/DDBJ whole genome shotgun (WGS) entry which is preliminary data.</text>
</comment>
<feature type="signal peptide" evidence="2">
    <location>
        <begin position="1"/>
        <end position="19"/>
    </location>
</feature>
<evidence type="ECO:0008006" key="5">
    <source>
        <dbReference type="Google" id="ProtNLM"/>
    </source>
</evidence>
<dbReference type="RefSeq" id="WP_377004722.1">
    <property type="nucleotide sequence ID" value="NZ_JBHSGG010000030.1"/>
</dbReference>
<dbReference type="EMBL" id="JBHSGG010000030">
    <property type="protein sequence ID" value="MFC4728686.1"/>
    <property type="molecule type" value="Genomic_DNA"/>
</dbReference>
<name>A0ABV9NK81_9GAMM</name>
<evidence type="ECO:0000313" key="4">
    <source>
        <dbReference type="Proteomes" id="UP001595892"/>
    </source>
</evidence>
<proteinExistence type="predicted"/>
<feature type="chain" id="PRO_5045495953" description="Lipoprotein" evidence="2">
    <location>
        <begin position="20"/>
        <end position="324"/>
    </location>
</feature>
<keyword evidence="4" id="KW-1185">Reference proteome</keyword>
<organism evidence="3 4">
    <name type="scientific">Coralloluteibacterium thermophilum</name>
    <dbReference type="NCBI Taxonomy" id="2707049"/>
    <lineage>
        <taxon>Bacteria</taxon>
        <taxon>Pseudomonadati</taxon>
        <taxon>Pseudomonadota</taxon>
        <taxon>Gammaproteobacteria</taxon>
        <taxon>Lysobacterales</taxon>
        <taxon>Lysobacteraceae</taxon>
        <taxon>Coralloluteibacterium</taxon>
    </lineage>
</organism>